<dbReference type="EMBL" id="AGCM01000058">
    <property type="protein sequence ID" value="EHM54746.1"/>
    <property type="molecule type" value="Genomic_DNA"/>
</dbReference>
<feature type="compositionally biased region" description="Basic and acidic residues" evidence="1">
    <location>
        <begin position="1"/>
        <end position="11"/>
    </location>
</feature>
<evidence type="ECO:0000256" key="1">
    <source>
        <dbReference type="SAM" id="MobiDB-lite"/>
    </source>
</evidence>
<evidence type="ECO:0000313" key="3">
    <source>
        <dbReference type="Proteomes" id="UP000004750"/>
    </source>
</evidence>
<feature type="region of interest" description="Disordered" evidence="1">
    <location>
        <begin position="1"/>
        <end position="20"/>
    </location>
</feature>
<organism evidence="2 3">
    <name type="scientific">Cardiobacterium valvarum F0432</name>
    <dbReference type="NCBI Taxonomy" id="797473"/>
    <lineage>
        <taxon>Bacteria</taxon>
        <taxon>Pseudomonadati</taxon>
        <taxon>Pseudomonadota</taxon>
        <taxon>Gammaproteobacteria</taxon>
        <taxon>Cardiobacteriales</taxon>
        <taxon>Cardiobacteriaceae</taxon>
        <taxon>Cardiobacterium</taxon>
    </lineage>
</organism>
<dbReference type="Proteomes" id="UP000004750">
    <property type="component" value="Unassembled WGS sequence"/>
</dbReference>
<dbReference type="AlphaFoldDB" id="G9ZEC6"/>
<accession>G9ZEC6</accession>
<dbReference type="STRING" id="797473.HMPREF9080_01111"/>
<evidence type="ECO:0000313" key="2">
    <source>
        <dbReference type="EMBL" id="EHM54746.1"/>
    </source>
</evidence>
<reference evidence="2 3" key="1">
    <citation type="submission" date="2011-08" db="EMBL/GenBank/DDBJ databases">
        <authorList>
            <person name="Weinstock G."/>
            <person name="Sodergren E."/>
            <person name="Clifton S."/>
            <person name="Fulton L."/>
            <person name="Fulton B."/>
            <person name="Courtney L."/>
            <person name="Fronick C."/>
            <person name="Harrison M."/>
            <person name="Strong C."/>
            <person name="Farmer C."/>
            <person name="Delahaunty K."/>
            <person name="Markovic C."/>
            <person name="Hall O."/>
            <person name="Minx P."/>
            <person name="Tomlinson C."/>
            <person name="Mitreva M."/>
            <person name="Hou S."/>
            <person name="Chen J."/>
            <person name="Wollam A."/>
            <person name="Pepin K.H."/>
            <person name="Johnson M."/>
            <person name="Bhonagiri V."/>
            <person name="Zhang X."/>
            <person name="Suruliraj S."/>
            <person name="Warren W."/>
            <person name="Chinwalla A."/>
            <person name="Mardis E.R."/>
            <person name="Wilson R.K."/>
        </authorList>
    </citation>
    <scope>NUCLEOTIDE SEQUENCE [LARGE SCALE GENOMIC DNA]</scope>
    <source>
        <strain evidence="2 3">F0432</strain>
    </source>
</reference>
<comment type="caution">
    <text evidence="2">The sequence shown here is derived from an EMBL/GenBank/DDBJ whole genome shotgun (WGS) entry which is preliminary data.</text>
</comment>
<gene>
    <name evidence="2" type="ORF">HMPREF9080_01111</name>
</gene>
<dbReference type="HOGENOM" id="CLU_191803_0_0_6"/>
<feature type="non-terminal residue" evidence="2">
    <location>
        <position position="1"/>
    </location>
</feature>
<protein>
    <recommendedName>
        <fullName evidence="4">Transposase IS204/IS1001/IS1096/IS1165 DDE domain-containing protein</fullName>
    </recommendedName>
</protein>
<name>G9ZEC6_9GAMM</name>
<proteinExistence type="predicted"/>
<sequence>SERSVNRETGRSHYTHKKTRSACHSLKRHLPWLFTFEDFLALSIPNTTNLLERKFSEIKQLLRCHWGLKKESKFRFIKDYFAKAPF</sequence>
<evidence type="ECO:0008006" key="4">
    <source>
        <dbReference type="Google" id="ProtNLM"/>
    </source>
</evidence>